<organism evidence="2 3">
    <name type="scientific">Sphaerisporangium album</name>
    <dbReference type="NCBI Taxonomy" id="509200"/>
    <lineage>
        <taxon>Bacteria</taxon>
        <taxon>Bacillati</taxon>
        <taxon>Actinomycetota</taxon>
        <taxon>Actinomycetes</taxon>
        <taxon>Streptosporangiales</taxon>
        <taxon>Streptosporangiaceae</taxon>
        <taxon>Sphaerisporangium</taxon>
    </lineage>
</organism>
<comment type="caution">
    <text evidence="2">The sequence shown here is derived from an EMBL/GenBank/DDBJ whole genome shotgun (WGS) entry which is preliminary data.</text>
</comment>
<dbReference type="Proteomes" id="UP000253094">
    <property type="component" value="Unassembled WGS sequence"/>
</dbReference>
<gene>
    <name evidence="2" type="ORF">DQ384_09930</name>
</gene>
<dbReference type="OrthoDB" id="3985792at2"/>
<evidence type="ECO:0000256" key="1">
    <source>
        <dbReference type="SAM" id="SignalP"/>
    </source>
</evidence>
<dbReference type="EMBL" id="QOIL01000004">
    <property type="protein sequence ID" value="RCG31835.1"/>
    <property type="molecule type" value="Genomic_DNA"/>
</dbReference>
<dbReference type="AlphaFoldDB" id="A0A367FQF1"/>
<evidence type="ECO:0000313" key="3">
    <source>
        <dbReference type="Proteomes" id="UP000253094"/>
    </source>
</evidence>
<proteinExistence type="predicted"/>
<keyword evidence="1" id="KW-0732">Signal</keyword>
<protein>
    <recommendedName>
        <fullName evidence="4">HAF repeat-containing protein</fullName>
    </recommendedName>
</protein>
<feature type="signal peptide" evidence="1">
    <location>
        <begin position="1"/>
        <end position="23"/>
    </location>
</feature>
<reference evidence="2 3" key="1">
    <citation type="submission" date="2018-06" db="EMBL/GenBank/DDBJ databases">
        <title>Sphaerisporangium craniellae sp. nov., isolated from a marine sponge in the South China Sea.</title>
        <authorList>
            <person name="Li L."/>
        </authorList>
    </citation>
    <scope>NUCLEOTIDE SEQUENCE [LARGE SCALE GENOMIC DNA]</scope>
    <source>
        <strain evidence="2 3">CCTCC AA 208026</strain>
    </source>
</reference>
<dbReference type="InterPro" id="IPR006311">
    <property type="entry name" value="TAT_signal"/>
</dbReference>
<dbReference type="RefSeq" id="WP_114028405.1">
    <property type="nucleotide sequence ID" value="NZ_QOIL01000004.1"/>
</dbReference>
<accession>A0A367FQF1</accession>
<dbReference type="NCBIfam" id="TIGR02913">
    <property type="entry name" value="HAF_rpt"/>
    <property type="match status" value="6"/>
</dbReference>
<feature type="chain" id="PRO_5039223719" description="HAF repeat-containing protein" evidence="1">
    <location>
        <begin position="24"/>
        <end position="374"/>
    </location>
</feature>
<keyword evidence="3" id="KW-1185">Reference proteome</keyword>
<dbReference type="PROSITE" id="PS51318">
    <property type="entry name" value="TAT"/>
    <property type="match status" value="1"/>
</dbReference>
<dbReference type="InterPro" id="IPR014262">
    <property type="entry name" value="HAF_rpt"/>
</dbReference>
<sequence>MTRRRTTLALLAASGLTAATLTAPPVAAQARATATTYTYVNLGWLGIPSTGQAISGAYDVNAQRQVTGYSSNSQNPAAHAFRWQNGVMSPIPAIYTTGENTGEAINDLGHVVGHTHVSRYEPAHAYVQRNGTITDLGTGWGSGSGSSASDINNNGVVVGLHFQSQGSPYRAALWQNGNLRDLGTLGGSSTQRWSTESEAHAVNDKGQVVGVALPATGFPLHGFLWQNGRMTDIGTLGGNGEATEPQDINEKTEVTGWSQNAAGATHAFLWDAQGMRDLGALPGGTGSFAYGINESGQVVGTSRTSASYYGQHAFLWKDGQMIDLNSVVTNLPADIALEQALAINDEGVIVGQTCYYCEPGKTARPHAYMLIPNG</sequence>
<name>A0A367FQF1_9ACTN</name>
<evidence type="ECO:0000313" key="2">
    <source>
        <dbReference type="EMBL" id="RCG31835.1"/>
    </source>
</evidence>
<evidence type="ECO:0008006" key="4">
    <source>
        <dbReference type="Google" id="ProtNLM"/>
    </source>
</evidence>